<dbReference type="KEGG" id="tpol:Mal48_39720"/>
<dbReference type="AlphaFoldDB" id="A0A517QSU6"/>
<feature type="signal peptide" evidence="1">
    <location>
        <begin position="1"/>
        <end position="23"/>
    </location>
</feature>
<accession>A0A517QSU6</accession>
<evidence type="ECO:0000313" key="2">
    <source>
        <dbReference type="EMBL" id="QDT34700.1"/>
    </source>
</evidence>
<feature type="chain" id="PRO_5022211010" description="DUF1579 domain-containing protein" evidence="1">
    <location>
        <begin position="24"/>
        <end position="171"/>
    </location>
</feature>
<evidence type="ECO:0000313" key="3">
    <source>
        <dbReference type="Proteomes" id="UP000315724"/>
    </source>
</evidence>
<protein>
    <recommendedName>
        <fullName evidence="4">DUF1579 domain-containing protein</fullName>
    </recommendedName>
</protein>
<organism evidence="2 3">
    <name type="scientific">Thalassoglobus polymorphus</name>
    <dbReference type="NCBI Taxonomy" id="2527994"/>
    <lineage>
        <taxon>Bacteria</taxon>
        <taxon>Pseudomonadati</taxon>
        <taxon>Planctomycetota</taxon>
        <taxon>Planctomycetia</taxon>
        <taxon>Planctomycetales</taxon>
        <taxon>Planctomycetaceae</taxon>
        <taxon>Thalassoglobus</taxon>
    </lineage>
</organism>
<proteinExistence type="predicted"/>
<dbReference type="Proteomes" id="UP000315724">
    <property type="component" value="Chromosome"/>
</dbReference>
<sequence precursor="true">MLQSRQLLFVIAILSSGTASLLAQDSKDFGQPSPNVPELKELARFSGEWEAQLNNSDLKIPSERKWVFNGYFLKHDFELPGGALRGTIYRGYNTRSNKYTMTFLDTQGNMSMLTGDWNDSLKTFTFEAVDSSSQVQKYESDFSAADTEQWTIVFDNTLMNQVTGVAKKLQN</sequence>
<gene>
    <name evidence="2" type="ORF">Mal48_39720</name>
</gene>
<name>A0A517QSU6_9PLAN</name>
<evidence type="ECO:0000256" key="1">
    <source>
        <dbReference type="SAM" id="SignalP"/>
    </source>
</evidence>
<dbReference type="EMBL" id="CP036267">
    <property type="protein sequence ID" value="QDT34700.1"/>
    <property type="molecule type" value="Genomic_DNA"/>
</dbReference>
<keyword evidence="1" id="KW-0732">Signal</keyword>
<dbReference type="Pfam" id="PF07617">
    <property type="entry name" value="DUF1579"/>
    <property type="match status" value="1"/>
</dbReference>
<dbReference type="InterPro" id="IPR011473">
    <property type="entry name" value="DUF1579"/>
</dbReference>
<evidence type="ECO:0008006" key="4">
    <source>
        <dbReference type="Google" id="ProtNLM"/>
    </source>
</evidence>
<reference evidence="2 3" key="1">
    <citation type="submission" date="2019-02" db="EMBL/GenBank/DDBJ databases">
        <title>Deep-cultivation of Planctomycetes and their phenomic and genomic characterization uncovers novel biology.</title>
        <authorList>
            <person name="Wiegand S."/>
            <person name="Jogler M."/>
            <person name="Boedeker C."/>
            <person name="Pinto D."/>
            <person name="Vollmers J."/>
            <person name="Rivas-Marin E."/>
            <person name="Kohn T."/>
            <person name="Peeters S.H."/>
            <person name="Heuer A."/>
            <person name="Rast P."/>
            <person name="Oberbeckmann S."/>
            <person name="Bunk B."/>
            <person name="Jeske O."/>
            <person name="Meyerdierks A."/>
            <person name="Storesund J.E."/>
            <person name="Kallscheuer N."/>
            <person name="Luecker S."/>
            <person name="Lage O.M."/>
            <person name="Pohl T."/>
            <person name="Merkel B.J."/>
            <person name="Hornburger P."/>
            <person name="Mueller R.-W."/>
            <person name="Bruemmer F."/>
            <person name="Labrenz M."/>
            <person name="Spormann A.M."/>
            <person name="Op den Camp H."/>
            <person name="Overmann J."/>
            <person name="Amann R."/>
            <person name="Jetten M.S.M."/>
            <person name="Mascher T."/>
            <person name="Medema M.H."/>
            <person name="Devos D.P."/>
            <person name="Kaster A.-K."/>
            <person name="Ovreas L."/>
            <person name="Rohde M."/>
            <person name="Galperin M.Y."/>
            <person name="Jogler C."/>
        </authorList>
    </citation>
    <scope>NUCLEOTIDE SEQUENCE [LARGE SCALE GENOMIC DNA]</scope>
    <source>
        <strain evidence="2 3">Mal48</strain>
    </source>
</reference>
<keyword evidence="3" id="KW-1185">Reference proteome</keyword>